<protein>
    <submittedName>
        <fullName evidence="6">TetR/AcrR family transcriptional regulator</fullName>
    </submittedName>
</protein>
<keyword evidence="2 4" id="KW-0238">DNA-binding</keyword>
<gene>
    <name evidence="6" type="ORF">ACFFV7_11190</name>
</gene>
<dbReference type="PROSITE" id="PS01081">
    <property type="entry name" value="HTH_TETR_1"/>
    <property type="match status" value="1"/>
</dbReference>
<accession>A0ABV5IB36</accession>
<keyword evidence="3" id="KW-0804">Transcription</keyword>
<dbReference type="PANTHER" id="PTHR30055">
    <property type="entry name" value="HTH-TYPE TRANSCRIPTIONAL REGULATOR RUTR"/>
    <property type="match status" value="1"/>
</dbReference>
<keyword evidence="7" id="KW-1185">Reference proteome</keyword>
<evidence type="ECO:0000256" key="4">
    <source>
        <dbReference type="PROSITE-ProRule" id="PRU00335"/>
    </source>
</evidence>
<dbReference type="InterPro" id="IPR001647">
    <property type="entry name" value="HTH_TetR"/>
</dbReference>
<proteinExistence type="predicted"/>
<comment type="caution">
    <text evidence="6">The sequence shown here is derived from an EMBL/GenBank/DDBJ whole genome shotgun (WGS) entry which is preliminary data.</text>
</comment>
<sequence length="219" mass="24815">MFERADRILDAAGELLLRHGYRRVTVEDIAGRAGVGKGTIYLHWRTKNELFEALLLRESIEVVEEFAALLRHEPAQVRPHRFSRAGFISVSRRPLLRALFTTDIELLGKLAKHPLRSHDLHAAERFKRVADRYGLLRADMPHPHYTLSAASMGFYVLNGIDTMGSELTVEEQADALAFTVRHAFEPAAEPSAEVLEAAAAEYVAILEELIPPYRKWIYD</sequence>
<evidence type="ECO:0000259" key="5">
    <source>
        <dbReference type="PROSITE" id="PS50977"/>
    </source>
</evidence>
<dbReference type="InterPro" id="IPR009057">
    <property type="entry name" value="Homeodomain-like_sf"/>
</dbReference>
<dbReference type="RefSeq" id="WP_189647360.1">
    <property type="nucleotide sequence ID" value="NZ_BMRC01000004.1"/>
</dbReference>
<feature type="DNA-binding region" description="H-T-H motif" evidence="4">
    <location>
        <begin position="25"/>
        <end position="44"/>
    </location>
</feature>
<reference evidence="6 7" key="1">
    <citation type="submission" date="2024-09" db="EMBL/GenBank/DDBJ databases">
        <authorList>
            <person name="Sun Q."/>
            <person name="Mori K."/>
        </authorList>
    </citation>
    <scope>NUCLEOTIDE SEQUENCE [LARGE SCALE GENOMIC DNA]</scope>
    <source>
        <strain evidence="6 7">CCM 3426</strain>
    </source>
</reference>
<feature type="domain" description="HTH tetR-type" evidence="5">
    <location>
        <begin position="2"/>
        <end position="62"/>
    </location>
</feature>
<dbReference type="EMBL" id="JBHMEI010000006">
    <property type="protein sequence ID" value="MFB9201758.1"/>
    <property type="molecule type" value="Genomic_DNA"/>
</dbReference>
<dbReference type="PROSITE" id="PS50977">
    <property type="entry name" value="HTH_TETR_2"/>
    <property type="match status" value="1"/>
</dbReference>
<dbReference type="PRINTS" id="PR00455">
    <property type="entry name" value="HTHTETR"/>
</dbReference>
<evidence type="ECO:0000313" key="6">
    <source>
        <dbReference type="EMBL" id="MFB9201758.1"/>
    </source>
</evidence>
<evidence type="ECO:0000313" key="7">
    <source>
        <dbReference type="Proteomes" id="UP001589647"/>
    </source>
</evidence>
<dbReference type="Gene3D" id="1.10.357.10">
    <property type="entry name" value="Tetracycline Repressor, domain 2"/>
    <property type="match status" value="1"/>
</dbReference>
<keyword evidence="1" id="KW-0805">Transcription regulation</keyword>
<evidence type="ECO:0000256" key="2">
    <source>
        <dbReference type="ARBA" id="ARBA00023125"/>
    </source>
</evidence>
<evidence type="ECO:0000256" key="3">
    <source>
        <dbReference type="ARBA" id="ARBA00023163"/>
    </source>
</evidence>
<evidence type="ECO:0000256" key="1">
    <source>
        <dbReference type="ARBA" id="ARBA00023015"/>
    </source>
</evidence>
<dbReference type="Pfam" id="PF00440">
    <property type="entry name" value="TetR_N"/>
    <property type="match status" value="1"/>
</dbReference>
<dbReference type="PANTHER" id="PTHR30055:SF234">
    <property type="entry name" value="HTH-TYPE TRANSCRIPTIONAL REGULATOR BETI"/>
    <property type="match status" value="1"/>
</dbReference>
<dbReference type="Proteomes" id="UP001589647">
    <property type="component" value="Unassembled WGS sequence"/>
</dbReference>
<name>A0ABV5IB36_9ACTN</name>
<dbReference type="SUPFAM" id="SSF46689">
    <property type="entry name" value="Homeodomain-like"/>
    <property type="match status" value="1"/>
</dbReference>
<dbReference type="InterPro" id="IPR023772">
    <property type="entry name" value="DNA-bd_HTH_TetR-type_CS"/>
</dbReference>
<dbReference type="InterPro" id="IPR050109">
    <property type="entry name" value="HTH-type_TetR-like_transc_reg"/>
</dbReference>
<organism evidence="6 7">
    <name type="scientific">Nonomuraea spiralis</name>
    <dbReference type="NCBI Taxonomy" id="46182"/>
    <lineage>
        <taxon>Bacteria</taxon>
        <taxon>Bacillati</taxon>
        <taxon>Actinomycetota</taxon>
        <taxon>Actinomycetes</taxon>
        <taxon>Streptosporangiales</taxon>
        <taxon>Streptosporangiaceae</taxon>
        <taxon>Nonomuraea</taxon>
    </lineage>
</organism>